<dbReference type="AlphaFoldDB" id="A0AAW6E289"/>
<reference evidence="2" key="1">
    <citation type="submission" date="2023-01" db="EMBL/GenBank/DDBJ databases">
        <title>Human gut microbiome strain richness.</title>
        <authorList>
            <person name="Chen-Liaw A."/>
        </authorList>
    </citation>
    <scope>NUCLEOTIDE SEQUENCE</scope>
    <source>
        <strain evidence="2">D59st1_B8_D59t2_181005</strain>
    </source>
</reference>
<dbReference type="InterPro" id="IPR025463">
    <property type="entry name" value="DUF4314"/>
</dbReference>
<dbReference type="Proteomes" id="UP001211421">
    <property type="component" value="Unassembled WGS sequence"/>
</dbReference>
<name>A0AAW6E289_9FIRM</name>
<proteinExistence type="predicted"/>
<dbReference type="Pfam" id="PF14192">
    <property type="entry name" value="DUF4314"/>
    <property type="match status" value="1"/>
</dbReference>
<evidence type="ECO:0000313" key="2">
    <source>
        <dbReference type="EMBL" id="MDB8741052.1"/>
    </source>
</evidence>
<organism evidence="2 3">
    <name type="scientific">Ruminococcus bicirculans</name>
    <name type="common">ex Wegman et al. 2014</name>
    <dbReference type="NCBI Taxonomy" id="1160721"/>
    <lineage>
        <taxon>Bacteria</taxon>
        <taxon>Bacillati</taxon>
        <taxon>Bacillota</taxon>
        <taxon>Clostridia</taxon>
        <taxon>Eubacteriales</taxon>
        <taxon>Oscillospiraceae</taxon>
        <taxon>Ruminococcus</taxon>
    </lineage>
</organism>
<dbReference type="EMBL" id="JAQMLS010000002">
    <property type="protein sequence ID" value="MDB8741052.1"/>
    <property type="molecule type" value="Genomic_DNA"/>
</dbReference>
<sequence>MSLYNDKRIAWLKRVFPEGTRICLEKMVDDPYPVEPNTLGTVDHVDDAGTIHCNFDNGRSLGVIYGVDKFHIVREGE</sequence>
<dbReference type="RefSeq" id="WP_195551092.1">
    <property type="nucleotide sequence ID" value="NZ_JADMNX010000002.1"/>
</dbReference>
<feature type="domain" description="DUF4314" evidence="1">
    <location>
        <begin position="6"/>
        <end position="72"/>
    </location>
</feature>
<accession>A0AAW6E289</accession>
<evidence type="ECO:0000313" key="3">
    <source>
        <dbReference type="Proteomes" id="UP001211421"/>
    </source>
</evidence>
<protein>
    <submittedName>
        <fullName evidence="2">DUF4314 domain-containing protein</fullName>
    </submittedName>
</protein>
<gene>
    <name evidence="2" type="ORF">PNV70_03080</name>
</gene>
<comment type="caution">
    <text evidence="2">The sequence shown here is derived from an EMBL/GenBank/DDBJ whole genome shotgun (WGS) entry which is preliminary data.</text>
</comment>
<evidence type="ECO:0000259" key="1">
    <source>
        <dbReference type="Pfam" id="PF14192"/>
    </source>
</evidence>